<protein>
    <recommendedName>
        <fullName evidence="4">Outer membrane protein beta-barrel domain-containing protein</fullName>
    </recommendedName>
</protein>
<keyword evidence="1" id="KW-0732">Signal</keyword>
<sequence>MKKIILAFGVIFLLAAQSNAQSRGGGNYKTAIGVRVNPWLIGFTAKHFLSGPHALEGIISHEFTNNTAGNVTLTGLYEYHFNPFPHPEWNLFAGGGVHAGVYRDYYWDGNGRKVKNDSEGIVGLDGIFGVEYTFKNIPLTLQGDVKPFVNFTGGHDYYGERIFGASARYTF</sequence>
<evidence type="ECO:0000256" key="1">
    <source>
        <dbReference type="SAM" id="SignalP"/>
    </source>
</evidence>
<gene>
    <name evidence="2" type="ORF">COR50_20850</name>
</gene>
<reference evidence="2 3" key="1">
    <citation type="submission" date="2017-10" db="EMBL/GenBank/DDBJ databases">
        <title>Paenichitinophaga pekingensis gen. nov., sp. nov., isolated from activated sludge.</title>
        <authorList>
            <person name="Jin D."/>
            <person name="Kong X."/>
            <person name="Deng Y."/>
            <person name="Bai Z."/>
        </authorList>
    </citation>
    <scope>NUCLEOTIDE SEQUENCE [LARGE SCALE GENOMIC DNA]</scope>
    <source>
        <strain evidence="2 3">13</strain>
    </source>
</reference>
<dbReference type="RefSeq" id="WP_098195793.1">
    <property type="nucleotide sequence ID" value="NZ_CP023777.1"/>
</dbReference>
<dbReference type="OrthoDB" id="978645at2"/>
<evidence type="ECO:0000313" key="3">
    <source>
        <dbReference type="Proteomes" id="UP000220133"/>
    </source>
</evidence>
<organism evidence="2 3">
    <name type="scientific">Chitinophaga caeni</name>
    <dbReference type="NCBI Taxonomy" id="2029983"/>
    <lineage>
        <taxon>Bacteria</taxon>
        <taxon>Pseudomonadati</taxon>
        <taxon>Bacteroidota</taxon>
        <taxon>Chitinophagia</taxon>
        <taxon>Chitinophagales</taxon>
        <taxon>Chitinophagaceae</taxon>
        <taxon>Chitinophaga</taxon>
    </lineage>
</organism>
<feature type="chain" id="PRO_5012922978" description="Outer membrane protein beta-barrel domain-containing protein" evidence="1">
    <location>
        <begin position="21"/>
        <end position="171"/>
    </location>
</feature>
<dbReference type="KEGG" id="cbae:COR50_20850"/>
<proteinExistence type="predicted"/>
<name>A0A291QZL0_9BACT</name>
<evidence type="ECO:0008006" key="4">
    <source>
        <dbReference type="Google" id="ProtNLM"/>
    </source>
</evidence>
<accession>A0A291QZL0</accession>
<dbReference type="Proteomes" id="UP000220133">
    <property type="component" value="Chromosome"/>
</dbReference>
<feature type="signal peptide" evidence="1">
    <location>
        <begin position="1"/>
        <end position="20"/>
    </location>
</feature>
<dbReference type="EMBL" id="CP023777">
    <property type="protein sequence ID" value="ATL49426.1"/>
    <property type="molecule type" value="Genomic_DNA"/>
</dbReference>
<dbReference type="AlphaFoldDB" id="A0A291QZL0"/>
<keyword evidence="3" id="KW-1185">Reference proteome</keyword>
<evidence type="ECO:0000313" key="2">
    <source>
        <dbReference type="EMBL" id="ATL49426.1"/>
    </source>
</evidence>